<evidence type="ECO:0000259" key="4">
    <source>
        <dbReference type="Pfam" id="PF14512"/>
    </source>
</evidence>
<keyword evidence="3" id="KW-0560">Oxidoreductase</keyword>
<feature type="domain" description="Putative nitroreductase TM1586" evidence="4">
    <location>
        <begin position="31"/>
        <end position="273"/>
    </location>
</feature>
<dbReference type="Gene3D" id="3.40.109.10">
    <property type="entry name" value="NADH Oxidase"/>
    <property type="match status" value="1"/>
</dbReference>
<dbReference type="InterPro" id="IPR000415">
    <property type="entry name" value="Nitroreductase-like"/>
</dbReference>
<dbReference type="AlphaFoldDB" id="A0A0G3WEV2"/>
<dbReference type="PANTHER" id="PTHR23026">
    <property type="entry name" value="NADPH NITROREDUCTASE"/>
    <property type="match status" value="1"/>
</dbReference>
<accession>A0A0G3WEV2</accession>
<evidence type="ECO:0000313" key="5">
    <source>
        <dbReference type="EMBL" id="AKL96405.1"/>
    </source>
</evidence>
<dbReference type="Pfam" id="PF14512">
    <property type="entry name" value="TM1586_NiRdase"/>
    <property type="match status" value="1"/>
</dbReference>
<dbReference type="PATRIC" id="fig|84022.6.peg.3013"/>
<name>A0A0G3WEV2_9CLOT</name>
<dbReference type="EMBL" id="CP009687">
    <property type="protein sequence ID" value="AKL96405.1"/>
    <property type="molecule type" value="Genomic_DNA"/>
</dbReference>
<dbReference type="Proteomes" id="UP000035704">
    <property type="component" value="Chromosome"/>
</dbReference>
<protein>
    <submittedName>
        <fullName evidence="5">Nitroreductase</fullName>
    </submittedName>
</protein>
<organism evidence="5 6">
    <name type="scientific">Clostridium aceticum</name>
    <dbReference type="NCBI Taxonomy" id="84022"/>
    <lineage>
        <taxon>Bacteria</taxon>
        <taxon>Bacillati</taxon>
        <taxon>Bacillota</taxon>
        <taxon>Clostridia</taxon>
        <taxon>Eubacteriales</taxon>
        <taxon>Clostridiaceae</taxon>
        <taxon>Clostridium</taxon>
    </lineage>
</organism>
<keyword evidence="2" id="KW-0288">FMN</keyword>
<evidence type="ECO:0000256" key="3">
    <source>
        <dbReference type="ARBA" id="ARBA00023002"/>
    </source>
</evidence>
<keyword evidence="1" id="KW-0285">Flavoprotein</keyword>
<keyword evidence="6" id="KW-1185">Reference proteome</keyword>
<dbReference type="InterPro" id="IPR050627">
    <property type="entry name" value="Nitroreductase/BluB"/>
</dbReference>
<dbReference type="GO" id="GO:0016491">
    <property type="term" value="F:oxidoreductase activity"/>
    <property type="evidence" value="ECO:0007669"/>
    <property type="project" value="UniProtKB-KW"/>
</dbReference>
<dbReference type="RefSeq" id="WP_242846930.1">
    <property type="nucleotide sequence ID" value="NZ_CP009687.1"/>
</dbReference>
<dbReference type="PANTHER" id="PTHR23026:SF90">
    <property type="entry name" value="IODOTYROSINE DEIODINASE 1"/>
    <property type="match status" value="1"/>
</dbReference>
<dbReference type="SUPFAM" id="SSF55469">
    <property type="entry name" value="FMN-dependent nitroreductase-like"/>
    <property type="match status" value="1"/>
</dbReference>
<sequence length="307" mass="34942">MGETYLEGKNITLKVGVTMKQQGYQHFKQPIMEVVSSRYSVRTYRPDKLSEEIKGDLRKYADSIKGPFGPKVRLELIDSVEILEKNGGKIGTYGVIKGAQDYIAAIVENTEKDLEELGYILEKFILYAASIELGTCWLGGTFKRSEFAKLVRLKENEKMPIVTPVGYPRDKKSVVESLMRFAVGANKRKPWNQLFFNENFSKPLEKKDTKKYSEALEAVRLAPSASNKQPWRILKSGSSYHFYLKGDKGYGEKLGFNIQRIDMGIAMCHFEMTLQEEGIKGSWRIEAPQVDHAGIENLSYVVSWIEI</sequence>
<dbReference type="InterPro" id="IPR029478">
    <property type="entry name" value="TM1586_NiRdase"/>
</dbReference>
<evidence type="ECO:0000313" key="6">
    <source>
        <dbReference type="Proteomes" id="UP000035704"/>
    </source>
</evidence>
<gene>
    <name evidence="5" type="ORF">CACET_c29610</name>
</gene>
<proteinExistence type="predicted"/>
<dbReference type="Gene3D" id="3.40.109.30">
    <property type="entry name" value="putative nitroreductase (tm1586), domain 2"/>
    <property type="match status" value="1"/>
</dbReference>
<dbReference type="STRING" id="84022.CACET_c29610"/>
<evidence type="ECO:0000256" key="1">
    <source>
        <dbReference type="ARBA" id="ARBA00022630"/>
    </source>
</evidence>
<evidence type="ECO:0000256" key="2">
    <source>
        <dbReference type="ARBA" id="ARBA00022643"/>
    </source>
</evidence>
<dbReference type="KEGG" id="cace:CACET_c29610"/>
<reference evidence="5 6" key="1">
    <citation type="submission" date="2014-10" db="EMBL/GenBank/DDBJ databases">
        <title>Genome sequence of Clostridium aceticum DSM 1496.</title>
        <authorList>
            <person name="Poehlein A."/>
            <person name="Schiel-Bengelsdorf B."/>
            <person name="Gottschalk G."/>
            <person name="Duerre P."/>
            <person name="Daniel R."/>
        </authorList>
    </citation>
    <scope>NUCLEOTIDE SEQUENCE [LARGE SCALE GENOMIC DNA]</scope>
    <source>
        <strain evidence="5 6">DSM 1496</strain>
    </source>
</reference>